<reference evidence="6" key="1">
    <citation type="journal article" date="2019" name="Int. J. Syst. Evol. Microbiol.">
        <title>The Global Catalogue of Microorganisms (GCM) 10K type strain sequencing project: providing services to taxonomists for standard genome sequencing and annotation.</title>
        <authorList>
            <consortium name="The Broad Institute Genomics Platform"/>
            <consortium name="The Broad Institute Genome Sequencing Center for Infectious Disease"/>
            <person name="Wu L."/>
            <person name="Ma J."/>
        </authorList>
    </citation>
    <scope>NUCLEOTIDE SEQUENCE [LARGE SCALE GENOMIC DNA]</scope>
    <source>
        <strain evidence="6">KCTC 52416</strain>
    </source>
</reference>
<dbReference type="SMART" id="SM00342">
    <property type="entry name" value="HTH_ARAC"/>
    <property type="match status" value="1"/>
</dbReference>
<evidence type="ECO:0000313" key="6">
    <source>
        <dbReference type="Proteomes" id="UP001595526"/>
    </source>
</evidence>
<evidence type="ECO:0000256" key="1">
    <source>
        <dbReference type="ARBA" id="ARBA00023015"/>
    </source>
</evidence>
<keyword evidence="1" id="KW-0805">Transcription regulation</keyword>
<dbReference type="Proteomes" id="UP001595526">
    <property type="component" value="Unassembled WGS sequence"/>
</dbReference>
<keyword evidence="3" id="KW-0804">Transcription</keyword>
<sequence length="265" mass="29825">MQYNKIYPADVIKHIVCFFWEFEGSFTESEPYAHGLTASVNPKLAFQYSGLMHIQHDNDASPLFQSGFQCQTSAHLTISATQPVGIFGTYFYPFAIPLLFGVPAHALTNYNIEISDVLGIEGAELAERIMTCRNTAARVATMTSFLTNKLSKGLDSPKDMIATVNYITARSGKVDINELVNRNFLSQRQFERKFKSWIGFPAKLFTRIVRFEACLASAAASSQSLVQLSLDSGYYDQSHMIRDFKEFSGTHPRSYLTENHSSFFE</sequence>
<dbReference type="InterPro" id="IPR046532">
    <property type="entry name" value="DUF6597"/>
</dbReference>
<dbReference type="Gene3D" id="1.10.10.60">
    <property type="entry name" value="Homeodomain-like"/>
    <property type="match status" value="1"/>
</dbReference>
<evidence type="ECO:0000259" key="4">
    <source>
        <dbReference type="PROSITE" id="PS01124"/>
    </source>
</evidence>
<protein>
    <submittedName>
        <fullName evidence="5">Helix-turn-helix domain-containing protein</fullName>
    </submittedName>
</protein>
<comment type="caution">
    <text evidence="5">The sequence shown here is derived from an EMBL/GenBank/DDBJ whole genome shotgun (WGS) entry which is preliminary data.</text>
</comment>
<feature type="domain" description="HTH araC/xylS-type" evidence="4">
    <location>
        <begin position="158"/>
        <end position="258"/>
    </location>
</feature>
<keyword evidence="2" id="KW-0238">DNA-binding</keyword>
<dbReference type="EMBL" id="JBHRTA010000027">
    <property type="protein sequence ID" value="MFC3197636.1"/>
    <property type="molecule type" value="Genomic_DNA"/>
</dbReference>
<evidence type="ECO:0000256" key="2">
    <source>
        <dbReference type="ARBA" id="ARBA00023125"/>
    </source>
</evidence>
<dbReference type="Pfam" id="PF20240">
    <property type="entry name" value="DUF6597"/>
    <property type="match status" value="1"/>
</dbReference>
<evidence type="ECO:0000313" key="5">
    <source>
        <dbReference type="EMBL" id="MFC3197636.1"/>
    </source>
</evidence>
<dbReference type="PROSITE" id="PS01124">
    <property type="entry name" value="HTH_ARAC_FAMILY_2"/>
    <property type="match status" value="1"/>
</dbReference>
<keyword evidence="6" id="KW-1185">Reference proteome</keyword>
<dbReference type="PANTHER" id="PTHR46796">
    <property type="entry name" value="HTH-TYPE TRANSCRIPTIONAL ACTIVATOR RHAS-RELATED"/>
    <property type="match status" value="1"/>
</dbReference>
<proteinExistence type="predicted"/>
<dbReference type="InterPro" id="IPR050204">
    <property type="entry name" value="AraC_XylS_family_regulators"/>
</dbReference>
<dbReference type="PANTHER" id="PTHR46796:SF13">
    <property type="entry name" value="HTH-TYPE TRANSCRIPTIONAL ACTIVATOR RHAS"/>
    <property type="match status" value="1"/>
</dbReference>
<dbReference type="InterPro" id="IPR018060">
    <property type="entry name" value="HTH_AraC"/>
</dbReference>
<gene>
    <name evidence="5" type="ORF">ACFOET_08435</name>
</gene>
<evidence type="ECO:0000256" key="3">
    <source>
        <dbReference type="ARBA" id="ARBA00023163"/>
    </source>
</evidence>
<dbReference type="RefSeq" id="WP_379021517.1">
    <property type="nucleotide sequence ID" value="NZ_JBHRTA010000027.1"/>
</dbReference>
<dbReference type="Pfam" id="PF12833">
    <property type="entry name" value="HTH_18"/>
    <property type="match status" value="1"/>
</dbReference>
<name>A0ABV7JLD5_9SPHI</name>
<accession>A0ABV7JLD5</accession>
<organism evidence="5 6">
    <name type="scientific">Parapedobacter deserti</name>
    <dbReference type="NCBI Taxonomy" id="1912957"/>
    <lineage>
        <taxon>Bacteria</taxon>
        <taxon>Pseudomonadati</taxon>
        <taxon>Bacteroidota</taxon>
        <taxon>Sphingobacteriia</taxon>
        <taxon>Sphingobacteriales</taxon>
        <taxon>Sphingobacteriaceae</taxon>
        <taxon>Parapedobacter</taxon>
    </lineage>
</organism>